<sequence length="212" mass="22454">MIVAPSAPASTAATPSFHRPGRGLAIWWIVAGALGGIVAFLLYLEYIGQLTGGTPLISCSISPIVTCGPNLLSPGGNLLGFSNAIIGIMLFFGPVYAGVSALAAAGGLRTWFWRVYAIFIAGAFVFVHVLAYRSVFEYGSLCPWCMVIWLVTIPLFWTVLGWTLVDGVWGSAAGVRRIGVAVLSWLPLVVVLDYLVIAVAAQVRLDVIGSLI</sequence>
<keyword evidence="6" id="KW-0560">Oxidoreductase</keyword>
<reference evidence="12 13" key="1">
    <citation type="submission" date="2014-12" db="EMBL/GenBank/DDBJ databases">
        <title>Genome sequencing of Microbacterium hominis TPW29.</title>
        <authorList>
            <person name="Tan P.W."/>
            <person name="Chan K.-G."/>
        </authorList>
    </citation>
    <scope>NUCLEOTIDE SEQUENCE [LARGE SCALE GENOMIC DNA]</scope>
    <source>
        <strain evidence="12 13">TPW29</strain>
    </source>
</reference>
<accession>A0A0B4CRB3</accession>
<evidence type="ECO:0000256" key="3">
    <source>
        <dbReference type="ARBA" id="ARBA00022692"/>
    </source>
</evidence>
<keyword evidence="9" id="KW-0676">Redox-active center</keyword>
<feature type="transmembrane region" description="Helical" evidence="10">
    <location>
        <begin position="84"/>
        <end position="105"/>
    </location>
</feature>
<evidence type="ECO:0000256" key="5">
    <source>
        <dbReference type="ARBA" id="ARBA00022989"/>
    </source>
</evidence>
<dbReference type="Proteomes" id="UP000031202">
    <property type="component" value="Unassembled WGS sequence"/>
</dbReference>
<name>A0A0B4CRB3_9MICO</name>
<dbReference type="RefSeq" id="WP_039416350.1">
    <property type="nucleotide sequence ID" value="NZ_JWSZ01000014.1"/>
</dbReference>
<dbReference type="Pfam" id="PF07884">
    <property type="entry name" value="VKOR"/>
    <property type="match status" value="1"/>
</dbReference>
<comment type="subcellular location">
    <subcellularLocation>
        <location evidence="1">Membrane</location>
        <topology evidence="1">Multi-pass membrane protein</topology>
    </subcellularLocation>
</comment>
<organism evidence="12 13">
    <name type="scientific">Microbacterium hominis</name>
    <dbReference type="NCBI Taxonomy" id="162426"/>
    <lineage>
        <taxon>Bacteria</taxon>
        <taxon>Bacillati</taxon>
        <taxon>Actinomycetota</taxon>
        <taxon>Actinomycetes</taxon>
        <taxon>Micrococcales</taxon>
        <taxon>Microbacteriaceae</taxon>
        <taxon>Microbacterium</taxon>
    </lineage>
</organism>
<keyword evidence="4" id="KW-0874">Quinone</keyword>
<evidence type="ECO:0000259" key="11">
    <source>
        <dbReference type="SMART" id="SM00756"/>
    </source>
</evidence>
<evidence type="ECO:0000313" key="12">
    <source>
        <dbReference type="EMBL" id="KIC56931.1"/>
    </source>
</evidence>
<protein>
    <submittedName>
        <fullName evidence="12">Vitamin K epoxide reductase</fullName>
    </submittedName>
</protein>
<keyword evidence="3 10" id="KW-0812">Transmembrane</keyword>
<dbReference type="GO" id="GO:0016020">
    <property type="term" value="C:membrane"/>
    <property type="evidence" value="ECO:0007669"/>
    <property type="project" value="UniProtKB-SubCell"/>
</dbReference>
<evidence type="ECO:0000256" key="10">
    <source>
        <dbReference type="SAM" id="Phobius"/>
    </source>
</evidence>
<feature type="transmembrane region" description="Helical" evidence="10">
    <location>
        <begin position="111"/>
        <end position="132"/>
    </location>
</feature>
<dbReference type="InterPro" id="IPR038354">
    <property type="entry name" value="VKOR_sf"/>
</dbReference>
<feature type="transmembrane region" description="Helical" evidence="10">
    <location>
        <begin position="24"/>
        <end position="44"/>
    </location>
</feature>
<keyword evidence="8" id="KW-1015">Disulfide bond</keyword>
<keyword evidence="7 10" id="KW-0472">Membrane</keyword>
<comment type="caution">
    <text evidence="12">The sequence shown here is derived from an EMBL/GenBank/DDBJ whole genome shotgun (WGS) entry which is preliminary data.</text>
</comment>
<evidence type="ECO:0000256" key="9">
    <source>
        <dbReference type="ARBA" id="ARBA00023284"/>
    </source>
</evidence>
<evidence type="ECO:0000256" key="4">
    <source>
        <dbReference type="ARBA" id="ARBA00022719"/>
    </source>
</evidence>
<dbReference type="GO" id="GO:0016491">
    <property type="term" value="F:oxidoreductase activity"/>
    <property type="evidence" value="ECO:0007669"/>
    <property type="project" value="UniProtKB-KW"/>
</dbReference>
<dbReference type="InterPro" id="IPR012932">
    <property type="entry name" value="VKOR"/>
</dbReference>
<dbReference type="CDD" id="cd12922">
    <property type="entry name" value="VKOR_5"/>
    <property type="match status" value="1"/>
</dbReference>
<keyword evidence="5 10" id="KW-1133">Transmembrane helix</keyword>
<dbReference type="InterPro" id="IPR041714">
    <property type="entry name" value="VKOR_Actinobacteria"/>
</dbReference>
<dbReference type="GO" id="GO:0048038">
    <property type="term" value="F:quinone binding"/>
    <property type="evidence" value="ECO:0007669"/>
    <property type="project" value="UniProtKB-KW"/>
</dbReference>
<evidence type="ECO:0000313" key="13">
    <source>
        <dbReference type="Proteomes" id="UP000031202"/>
    </source>
</evidence>
<dbReference type="AlphaFoldDB" id="A0A0B4CRB3"/>
<dbReference type="Gene3D" id="1.20.1440.130">
    <property type="entry name" value="VKOR domain"/>
    <property type="match status" value="1"/>
</dbReference>
<evidence type="ECO:0000256" key="2">
    <source>
        <dbReference type="ARBA" id="ARBA00006214"/>
    </source>
</evidence>
<evidence type="ECO:0000256" key="6">
    <source>
        <dbReference type="ARBA" id="ARBA00023002"/>
    </source>
</evidence>
<proteinExistence type="inferred from homology"/>
<feature type="domain" description="Vitamin K epoxide reductase" evidence="11">
    <location>
        <begin position="21"/>
        <end position="163"/>
    </location>
</feature>
<evidence type="ECO:0000256" key="1">
    <source>
        <dbReference type="ARBA" id="ARBA00004141"/>
    </source>
</evidence>
<gene>
    <name evidence="12" type="ORF">RM52_11690</name>
</gene>
<evidence type="ECO:0000256" key="8">
    <source>
        <dbReference type="ARBA" id="ARBA00023157"/>
    </source>
</evidence>
<evidence type="ECO:0000256" key="7">
    <source>
        <dbReference type="ARBA" id="ARBA00023136"/>
    </source>
</evidence>
<feature type="transmembrane region" description="Helical" evidence="10">
    <location>
        <begin position="144"/>
        <end position="165"/>
    </location>
</feature>
<feature type="transmembrane region" description="Helical" evidence="10">
    <location>
        <begin position="185"/>
        <end position="205"/>
    </location>
</feature>
<comment type="similarity">
    <text evidence="2">Belongs to the VKOR family.</text>
</comment>
<dbReference type="EMBL" id="JWSZ01000014">
    <property type="protein sequence ID" value="KIC56931.1"/>
    <property type="molecule type" value="Genomic_DNA"/>
</dbReference>
<dbReference type="SMART" id="SM00756">
    <property type="entry name" value="VKc"/>
    <property type="match status" value="1"/>
</dbReference>